<sequence>MRWLYTKYIVNISPVVVLSCMYMYFTRDSDSIEYKGPEKERQSFRDNTVLFTSTIIVTHQWRPVDNIQYLILTAVQHLIRLNNRLIQILPRHSAPRESSQLPMPTPKPPVVRNSMSHSAISLFRNTGIKYGIQMPKYQEVLFIKESISRS</sequence>
<dbReference type="InParanoid" id="A0A1J7IGF4"/>
<evidence type="ECO:0000313" key="3">
    <source>
        <dbReference type="Proteomes" id="UP000182658"/>
    </source>
</evidence>
<reference evidence="2 3" key="1">
    <citation type="submission" date="2016-10" db="EMBL/GenBank/DDBJ databases">
        <title>Draft genome sequence of Coniochaeta ligniaria NRRL30616, a lignocellulolytic fungus for bioabatement of inhibitors in plant biomass hydrolysates.</title>
        <authorList>
            <consortium name="DOE Joint Genome Institute"/>
            <person name="Jimenez D.J."/>
            <person name="Hector R.E."/>
            <person name="Riley R."/>
            <person name="Sun H."/>
            <person name="Grigoriev I.V."/>
            <person name="Van Elsas J.D."/>
            <person name="Nichols N.N."/>
        </authorList>
    </citation>
    <scope>NUCLEOTIDE SEQUENCE [LARGE SCALE GENOMIC DNA]</scope>
    <source>
        <strain evidence="2 3">NRRL 30616</strain>
    </source>
</reference>
<proteinExistence type="predicted"/>
<protein>
    <submittedName>
        <fullName evidence="2">Uncharacterized protein</fullName>
    </submittedName>
</protein>
<name>A0A1J7IGF4_9PEZI</name>
<keyword evidence="1" id="KW-0472">Membrane</keyword>
<evidence type="ECO:0000256" key="1">
    <source>
        <dbReference type="SAM" id="Phobius"/>
    </source>
</evidence>
<dbReference type="PROSITE" id="PS51257">
    <property type="entry name" value="PROKAR_LIPOPROTEIN"/>
    <property type="match status" value="1"/>
</dbReference>
<keyword evidence="1" id="KW-1133">Transmembrane helix</keyword>
<evidence type="ECO:0000313" key="2">
    <source>
        <dbReference type="EMBL" id="OIW26534.1"/>
    </source>
</evidence>
<gene>
    <name evidence="2" type="ORF">CONLIGDRAFT_478627</name>
</gene>
<dbReference type="Proteomes" id="UP000182658">
    <property type="component" value="Unassembled WGS sequence"/>
</dbReference>
<organism evidence="2 3">
    <name type="scientific">Coniochaeta ligniaria NRRL 30616</name>
    <dbReference type="NCBI Taxonomy" id="1408157"/>
    <lineage>
        <taxon>Eukaryota</taxon>
        <taxon>Fungi</taxon>
        <taxon>Dikarya</taxon>
        <taxon>Ascomycota</taxon>
        <taxon>Pezizomycotina</taxon>
        <taxon>Sordariomycetes</taxon>
        <taxon>Sordariomycetidae</taxon>
        <taxon>Coniochaetales</taxon>
        <taxon>Coniochaetaceae</taxon>
        <taxon>Coniochaeta</taxon>
    </lineage>
</organism>
<keyword evidence="1" id="KW-0812">Transmembrane</keyword>
<keyword evidence="3" id="KW-1185">Reference proteome</keyword>
<dbReference type="AlphaFoldDB" id="A0A1J7IGF4"/>
<dbReference type="EMBL" id="KV875100">
    <property type="protein sequence ID" value="OIW26534.1"/>
    <property type="molecule type" value="Genomic_DNA"/>
</dbReference>
<accession>A0A1J7IGF4</accession>
<feature type="transmembrane region" description="Helical" evidence="1">
    <location>
        <begin position="6"/>
        <end position="25"/>
    </location>
</feature>